<dbReference type="FunFam" id="3.90.226.10:FF:000009">
    <property type="entry name" value="Carnitinyl-CoA dehydratase"/>
    <property type="match status" value="1"/>
</dbReference>
<sequence length="271" mass="28939">MMPDVTQEARCGYSDGEDILVSLPQPHVLLITLNRPKARNALRSQTLRELAATLTQATDDDGVRAVVLTGGDRVFAAGADIGELAAHTATSILTDERPRHWKTIREFPKPLIAAINGFSLGGGNELAMHADILIAGETAQFGQPEVNLGIIPGAGGTQRLTRAIGKSNAMLLNLTGTFLDARTALAQGLVSELTQPELTVSRALEIAAVIAAKPPLAVRMAKEAVLKSFETGLEQGLHAERRSFCQLFATADKQEGVAAFLEKRRPVFTGR</sequence>
<dbReference type="InterPro" id="IPR029045">
    <property type="entry name" value="ClpP/crotonase-like_dom_sf"/>
</dbReference>
<accession>A0A7W9ZIB3</accession>
<keyword evidence="2 4" id="KW-0456">Lyase</keyword>
<protein>
    <submittedName>
        <fullName evidence="4">Enoyl-CoA hydratase</fullName>
        <ecNumber evidence="4">4.2.1.17</ecNumber>
    </submittedName>
</protein>
<evidence type="ECO:0000313" key="4">
    <source>
        <dbReference type="EMBL" id="MBB6211167.1"/>
    </source>
</evidence>
<name>A0A7W9ZIB3_NOVIT</name>
<evidence type="ECO:0000313" key="5">
    <source>
        <dbReference type="Proteomes" id="UP000544872"/>
    </source>
</evidence>
<organism evidence="4 5">
    <name type="scientific">Novispirillum itersonii</name>
    <name type="common">Aquaspirillum itersonii</name>
    <dbReference type="NCBI Taxonomy" id="189"/>
    <lineage>
        <taxon>Bacteria</taxon>
        <taxon>Pseudomonadati</taxon>
        <taxon>Pseudomonadota</taxon>
        <taxon>Alphaproteobacteria</taxon>
        <taxon>Rhodospirillales</taxon>
        <taxon>Novispirillaceae</taxon>
        <taxon>Novispirillum</taxon>
    </lineage>
</organism>
<keyword evidence="5" id="KW-1185">Reference proteome</keyword>
<dbReference type="Pfam" id="PF00378">
    <property type="entry name" value="ECH_1"/>
    <property type="match status" value="1"/>
</dbReference>
<evidence type="ECO:0000256" key="2">
    <source>
        <dbReference type="ARBA" id="ARBA00023239"/>
    </source>
</evidence>
<proteinExistence type="inferred from homology"/>
<dbReference type="Gene3D" id="1.10.12.10">
    <property type="entry name" value="Lyase 2-enoyl-coa Hydratase, Chain A, domain 2"/>
    <property type="match status" value="1"/>
</dbReference>
<dbReference type="PANTHER" id="PTHR11941">
    <property type="entry name" value="ENOYL-COA HYDRATASE-RELATED"/>
    <property type="match status" value="1"/>
</dbReference>
<dbReference type="Gene3D" id="3.90.226.10">
    <property type="entry name" value="2-enoyl-CoA Hydratase, Chain A, domain 1"/>
    <property type="match status" value="1"/>
</dbReference>
<dbReference type="EMBL" id="JACIIX010000009">
    <property type="protein sequence ID" value="MBB6211167.1"/>
    <property type="molecule type" value="Genomic_DNA"/>
</dbReference>
<dbReference type="SUPFAM" id="SSF52096">
    <property type="entry name" value="ClpP/crotonase"/>
    <property type="match status" value="1"/>
</dbReference>
<dbReference type="RefSeq" id="WP_184263981.1">
    <property type="nucleotide sequence ID" value="NZ_JACIIX010000009.1"/>
</dbReference>
<dbReference type="AlphaFoldDB" id="A0A7W9ZIB3"/>
<dbReference type="InterPro" id="IPR001753">
    <property type="entry name" value="Enoyl-CoA_hydra/iso"/>
</dbReference>
<dbReference type="InterPro" id="IPR018376">
    <property type="entry name" value="Enoyl-CoA_hyd/isom_CS"/>
</dbReference>
<dbReference type="PROSITE" id="PS00166">
    <property type="entry name" value="ENOYL_COA_HYDRATASE"/>
    <property type="match status" value="1"/>
</dbReference>
<dbReference type="PANTHER" id="PTHR11941:SF54">
    <property type="entry name" value="ENOYL-COA HYDRATASE, MITOCHONDRIAL"/>
    <property type="match status" value="1"/>
</dbReference>
<comment type="caution">
    <text evidence="4">The sequence shown here is derived from an EMBL/GenBank/DDBJ whole genome shotgun (WGS) entry which is preliminary data.</text>
</comment>
<dbReference type="EC" id="4.2.1.17" evidence="4"/>
<gene>
    <name evidence="4" type="ORF">FHS48_002602</name>
</gene>
<dbReference type="CDD" id="cd06558">
    <property type="entry name" value="crotonase-like"/>
    <property type="match status" value="1"/>
</dbReference>
<dbReference type="GO" id="GO:0006635">
    <property type="term" value="P:fatty acid beta-oxidation"/>
    <property type="evidence" value="ECO:0007669"/>
    <property type="project" value="TreeGrafter"/>
</dbReference>
<reference evidence="4 5" key="1">
    <citation type="submission" date="2020-08" db="EMBL/GenBank/DDBJ databases">
        <title>Genomic Encyclopedia of Type Strains, Phase IV (KMG-IV): sequencing the most valuable type-strain genomes for metagenomic binning, comparative biology and taxonomic classification.</title>
        <authorList>
            <person name="Goeker M."/>
        </authorList>
    </citation>
    <scope>NUCLEOTIDE SEQUENCE [LARGE SCALE GENOMIC DNA]</scope>
    <source>
        <strain evidence="4 5">DSM 11590</strain>
    </source>
</reference>
<dbReference type="Proteomes" id="UP000544872">
    <property type="component" value="Unassembled WGS sequence"/>
</dbReference>
<evidence type="ECO:0000256" key="3">
    <source>
        <dbReference type="RuleBase" id="RU003707"/>
    </source>
</evidence>
<comment type="similarity">
    <text evidence="1 3">Belongs to the enoyl-CoA hydratase/isomerase family.</text>
</comment>
<evidence type="ECO:0000256" key="1">
    <source>
        <dbReference type="ARBA" id="ARBA00005254"/>
    </source>
</evidence>
<dbReference type="InterPro" id="IPR014748">
    <property type="entry name" value="Enoyl-CoA_hydra_C"/>
</dbReference>
<dbReference type="FunFam" id="1.10.12.10:FF:000001">
    <property type="entry name" value="Probable enoyl-CoA hydratase, mitochondrial"/>
    <property type="match status" value="1"/>
</dbReference>
<dbReference type="GO" id="GO:0004300">
    <property type="term" value="F:enoyl-CoA hydratase activity"/>
    <property type="evidence" value="ECO:0007669"/>
    <property type="project" value="UniProtKB-EC"/>
</dbReference>